<dbReference type="EMBL" id="SCKW01000030">
    <property type="protein sequence ID" value="RWZ78129.1"/>
    <property type="molecule type" value="Genomic_DNA"/>
</dbReference>
<organism evidence="2 3">
    <name type="scientific">Candidatus Chaera renei</name>
    <dbReference type="NCBI Taxonomy" id="2506947"/>
    <lineage>
        <taxon>Bacteria</taxon>
        <taxon>Candidatus Saccharimonadota</taxon>
        <taxon>Candidatus Saccharimonadia</taxon>
        <taxon>Candidatus Saccharimonadales</taxon>
        <taxon>Candidatus Saccharimonadaceae</taxon>
        <taxon>Candidatus Chaera</taxon>
    </lineage>
</organism>
<dbReference type="Proteomes" id="UP000289269">
    <property type="component" value="Unassembled WGS sequence"/>
</dbReference>
<evidence type="ECO:0000256" key="1">
    <source>
        <dbReference type="SAM" id="Phobius"/>
    </source>
</evidence>
<comment type="caution">
    <text evidence="2">The sequence shown here is derived from an EMBL/GenBank/DDBJ whole genome shotgun (WGS) entry which is preliminary data.</text>
</comment>
<reference evidence="2" key="1">
    <citation type="submission" date="2019-01" db="EMBL/GenBank/DDBJ databases">
        <title>Genomic signatures and co-occurrence patterns of the ultra-small Saccharimodia (Patescibacteria phylum) suggest a symbiotic lifestyle.</title>
        <authorList>
            <person name="Lemos L."/>
            <person name="Medeiros J."/>
            <person name="Andreote F."/>
            <person name="Fernandes G."/>
            <person name="Varani A."/>
            <person name="Oliveira G."/>
            <person name="Pylro V."/>
        </authorList>
    </citation>
    <scope>NUCLEOTIDE SEQUENCE [LARGE SCALE GENOMIC DNA]</scope>
    <source>
        <strain evidence="2">AMD01</strain>
    </source>
</reference>
<dbReference type="InterPro" id="IPR013783">
    <property type="entry name" value="Ig-like_fold"/>
</dbReference>
<evidence type="ECO:0000313" key="2">
    <source>
        <dbReference type="EMBL" id="RWZ78129.1"/>
    </source>
</evidence>
<dbReference type="AlphaFoldDB" id="A0A4Q0AGQ3"/>
<feature type="transmembrane region" description="Helical" evidence="1">
    <location>
        <begin position="249"/>
        <end position="268"/>
    </location>
</feature>
<proteinExistence type="predicted"/>
<keyword evidence="1" id="KW-0472">Membrane</keyword>
<keyword evidence="3" id="KW-1185">Reference proteome</keyword>
<name>A0A4Q0AGQ3_9BACT</name>
<protein>
    <submittedName>
        <fullName evidence="2">Uncharacterized protein</fullName>
    </submittedName>
</protein>
<keyword evidence="1" id="KW-1133">Transmembrane helix</keyword>
<sequence length="269" mass="27242">MCLNYAAATRRAGFILAAAASLAVYALVVGPPLRAQSTNVWVQLCDDGGSVITVTSPPSDSVVGDSSVIVSGNVKQASQIDVTVDGAYDHSQTLPAGSQTFTTEVKLAAGTHTIKLVAIDVCQKNNGSASIVVTYQPGVTPPVAPGGPTPTSLPGLRISPAGLSPVDAAPNRLNTVKPIMGVLDFDKLPPLDLSLYVKVAAMVTGGLMTVLGASWEFAKKALTAVPRLLRPGPAPVASQAAAANSAASLLANLAVRLAGLLLIGAAFLL</sequence>
<keyword evidence="1" id="KW-0812">Transmembrane</keyword>
<gene>
    <name evidence="2" type="ORF">EOT04_02785</name>
</gene>
<dbReference type="Gene3D" id="2.60.40.10">
    <property type="entry name" value="Immunoglobulins"/>
    <property type="match status" value="1"/>
</dbReference>
<evidence type="ECO:0000313" key="3">
    <source>
        <dbReference type="Proteomes" id="UP000289269"/>
    </source>
</evidence>
<accession>A0A4Q0AGQ3</accession>